<protein>
    <submittedName>
        <fullName evidence="1">Uncharacterized protein</fullName>
    </submittedName>
</protein>
<evidence type="ECO:0000313" key="3">
    <source>
        <dbReference type="Proteomes" id="UP000747110"/>
    </source>
</evidence>
<accession>A0A8J4FHG8</accession>
<dbReference type="Proteomes" id="UP000722791">
    <property type="component" value="Unassembled WGS sequence"/>
</dbReference>
<reference evidence="1" key="1">
    <citation type="journal article" date="2021" name="Proc. Natl. Acad. Sci. U.S.A.">
        <title>Three genomes in the algal genus Volvox reveal the fate of a haploid sex-determining region after a transition to homothallism.</title>
        <authorList>
            <person name="Yamamoto K."/>
            <person name="Hamaji T."/>
            <person name="Kawai-Toyooka H."/>
            <person name="Matsuzaki R."/>
            <person name="Takahashi F."/>
            <person name="Nishimura Y."/>
            <person name="Kawachi M."/>
            <person name="Noguchi H."/>
            <person name="Minakuchi Y."/>
            <person name="Umen J.G."/>
            <person name="Toyoda A."/>
            <person name="Nozaki H."/>
        </authorList>
    </citation>
    <scope>NUCLEOTIDE SEQUENCE</scope>
    <source>
        <strain evidence="2">NIES-3785</strain>
        <strain evidence="1">NIES-3786</strain>
    </source>
</reference>
<dbReference type="EMBL" id="BNCP01000008">
    <property type="protein sequence ID" value="GIL76509.1"/>
    <property type="molecule type" value="Genomic_DNA"/>
</dbReference>
<dbReference type="AlphaFoldDB" id="A0A8J4FHG8"/>
<name>A0A8J4FHG8_9CHLO</name>
<organism evidence="1 3">
    <name type="scientific">Volvox reticuliferus</name>
    <dbReference type="NCBI Taxonomy" id="1737510"/>
    <lineage>
        <taxon>Eukaryota</taxon>
        <taxon>Viridiplantae</taxon>
        <taxon>Chlorophyta</taxon>
        <taxon>core chlorophytes</taxon>
        <taxon>Chlorophyceae</taxon>
        <taxon>CS clade</taxon>
        <taxon>Chlamydomonadales</taxon>
        <taxon>Volvocaceae</taxon>
        <taxon>Volvox</taxon>
    </lineage>
</organism>
<dbReference type="EMBL" id="BNCQ01000008">
    <property type="protein sequence ID" value="GIM01215.1"/>
    <property type="molecule type" value="Genomic_DNA"/>
</dbReference>
<dbReference type="Proteomes" id="UP000747110">
    <property type="component" value="Unassembled WGS sequence"/>
</dbReference>
<proteinExistence type="predicted"/>
<evidence type="ECO:0000313" key="1">
    <source>
        <dbReference type="EMBL" id="GIL76509.1"/>
    </source>
</evidence>
<sequence length="145" mass="15390">MQAYIQHWRANLQESNESRWVRRLLAPDIAADPFAEVWHGASPTHAVAAWAAAAAAASNAASTSTIAAAPPPAASPTAAMADAGAATTMATLCGNAGEDDACRRGWCTPRRRALYQERMVDAAVEKVVALFAAHGVRTQEIWYQS</sequence>
<gene>
    <name evidence="1" type="ORF">Vretifemale_6186</name>
    <name evidence="2" type="ORF">Vretimale_6026</name>
</gene>
<evidence type="ECO:0000313" key="2">
    <source>
        <dbReference type="EMBL" id="GIM01215.1"/>
    </source>
</evidence>
<dbReference type="OrthoDB" id="552055at2759"/>
<keyword evidence="3" id="KW-1185">Reference proteome</keyword>
<comment type="caution">
    <text evidence="1">The sequence shown here is derived from an EMBL/GenBank/DDBJ whole genome shotgun (WGS) entry which is preliminary data.</text>
</comment>